<comment type="caution">
    <text evidence="15">The sequence shown here is derived from an EMBL/GenBank/DDBJ whole genome shotgun (WGS) entry which is preliminary data.</text>
</comment>
<dbReference type="Gene3D" id="3.40.50.11660">
    <property type="entry name" value="Glycosyl transferase family 10, C-terminal domain"/>
    <property type="match status" value="1"/>
</dbReference>
<dbReference type="EMBL" id="CAXITT010000625">
    <property type="protein sequence ID" value="CAL1544488.1"/>
    <property type="molecule type" value="Genomic_DNA"/>
</dbReference>
<dbReference type="AlphaFoldDB" id="A0AAV2IID3"/>
<evidence type="ECO:0000256" key="5">
    <source>
        <dbReference type="ARBA" id="ARBA00022679"/>
    </source>
</evidence>
<comment type="similarity">
    <text evidence="3 12">Belongs to the glycosyltransferase 10 family.</text>
</comment>
<comment type="subcellular location">
    <subcellularLocation>
        <location evidence="1">Golgi apparatus membrane</location>
        <topology evidence="1">Single-pass type II membrane protein</topology>
    </subcellularLocation>
    <subcellularLocation>
        <location evidence="12">Golgi apparatus</location>
        <location evidence="12">Golgi stack membrane</location>
        <topology evidence="12">Single-pass type II membrane protein</topology>
    </subcellularLocation>
</comment>
<dbReference type="FunFam" id="3.40.50.11660:FF:000002">
    <property type="entry name" value="Alpha-(1,3)-fucosyltransferase"/>
    <property type="match status" value="1"/>
</dbReference>
<name>A0AAV2IID3_LYMST</name>
<dbReference type="EC" id="2.4.1.-" evidence="12"/>
<accession>A0AAV2IID3</accession>
<evidence type="ECO:0000256" key="1">
    <source>
        <dbReference type="ARBA" id="ARBA00004323"/>
    </source>
</evidence>
<evidence type="ECO:0000256" key="11">
    <source>
        <dbReference type="ARBA" id="ARBA00023180"/>
    </source>
</evidence>
<dbReference type="InterPro" id="IPR038577">
    <property type="entry name" value="GT10-like_C_sf"/>
</dbReference>
<evidence type="ECO:0000256" key="4">
    <source>
        <dbReference type="ARBA" id="ARBA00022676"/>
    </source>
</evidence>
<evidence type="ECO:0000256" key="6">
    <source>
        <dbReference type="ARBA" id="ARBA00022692"/>
    </source>
</evidence>
<dbReference type="GO" id="GO:0008417">
    <property type="term" value="F:fucosyltransferase activity"/>
    <property type="evidence" value="ECO:0007669"/>
    <property type="project" value="InterPro"/>
</dbReference>
<evidence type="ECO:0000259" key="13">
    <source>
        <dbReference type="Pfam" id="PF00852"/>
    </source>
</evidence>
<sequence length="438" mass="50082">MRLIVRKSVSVGKLVVGVVASLGLLLMLTSSLAFRNAPHHATRELEPLDEMAAPSVPIRPPPLLDAPGSGALAQLTLSGNLTVHCKESPFVECGLLKRTDTAGGKTAVKGDPATGRHWRVAVVGTNRWGFRKDAFDFSKCEYSNCVLDANVTNQTELVVVYGVLHYDNTDQDKLKQRWPHQLYAMMGWESPFLFYGFMEDEASKWRHGFNLTMTYRVDSDIFTPYSRLAFRPKPPKERPNYMEIARNKTRSVMWLCGHCLVESKRYEYIREMRKYIDIDVRGHCGKSCSEEPPCIESLTPTYKFYLSFENSLCQDYVTEKFFKLFHADIHVVPVVRGKIDYGKYFPEHTFIDTANFKSARDLALHLKALGSDLAAYSKYLEHMDLYREIEDYLVTPGCTLCRALNVKKIEPKIFDIRKWLVEESHCDKDPKDIYGTTV</sequence>
<dbReference type="PANTHER" id="PTHR48438:SF1">
    <property type="entry name" value="ALPHA-(1,3)-FUCOSYLTRANSFERASE C-RELATED"/>
    <property type="match status" value="1"/>
</dbReference>
<keyword evidence="10" id="KW-0472">Membrane</keyword>
<evidence type="ECO:0000256" key="2">
    <source>
        <dbReference type="ARBA" id="ARBA00004922"/>
    </source>
</evidence>
<keyword evidence="4 12" id="KW-0328">Glycosyltransferase</keyword>
<gene>
    <name evidence="15" type="ORF">GSLYS_00018001001</name>
</gene>
<keyword evidence="11" id="KW-0325">Glycoprotein</keyword>
<proteinExistence type="inferred from homology"/>
<feature type="domain" description="Fucosyltransferase C-terminal" evidence="13">
    <location>
        <begin position="246"/>
        <end position="419"/>
    </location>
</feature>
<dbReference type="InterPro" id="IPR055270">
    <property type="entry name" value="Glyco_tran_10_C"/>
</dbReference>
<keyword evidence="8" id="KW-1133">Transmembrane helix</keyword>
<evidence type="ECO:0000256" key="9">
    <source>
        <dbReference type="ARBA" id="ARBA00023034"/>
    </source>
</evidence>
<keyword evidence="9 12" id="KW-0333">Golgi apparatus</keyword>
<feature type="domain" description="Fucosyltransferase N-terminal" evidence="14">
    <location>
        <begin position="130"/>
        <end position="225"/>
    </location>
</feature>
<keyword evidence="6 12" id="KW-0812">Transmembrane</keyword>
<dbReference type="GO" id="GO:0000139">
    <property type="term" value="C:Golgi membrane"/>
    <property type="evidence" value="ECO:0007669"/>
    <property type="project" value="UniProtKB-SubCell"/>
</dbReference>
<keyword evidence="5 12" id="KW-0808">Transferase</keyword>
<reference evidence="15 16" key="1">
    <citation type="submission" date="2024-04" db="EMBL/GenBank/DDBJ databases">
        <authorList>
            <consortium name="Genoscope - CEA"/>
            <person name="William W."/>
        </authorList>
    </citation>
    <scope>NUCLEOTIDE SEQUENCE [LARGE SCALE GENOMIC DNA]</scope>
</reference>
<keyword evidence="16" id="KW-1185">Reference proteome</keyword>
<evidence type="ECO:0000313" key="15">
    <source>
        <dbReference type="EMBL" id="CAL1544488.1"/>
    </source>
</evidence>
<protein>
    <recommendedName>
        <fullName evidence="12">Fucosyltransferase</fullName>
        <ecNumber evidence="12">2.4.1.-</ecNumber>
    </recommendedName>
</protein>
<dbReference type="Pfam" id="PF00852">
    <property type="entry name" value="Glyco_transf_10"/>
    <property type="match status" value="1"/>
</dbReference>
<evidence type="ECO:0000313" key="16">
    <source>
        <dbReference type="Proteomes" id="UP001497497"/>
    </source>
</evidence>
<evidence type="ECO:0000259" key="14">
    <source>
        <dbReference type="Pfam" id="PF17039"/>
    </source>
</evidence>
<dbReference type="Pfam" id="PF17039">
    <property type="entry name" value="Glyco_tran_10_N"/>
    <property type="match status" value="1"/>
</dbReference>
<dbReference type="InterPro" id="IPR001503">
    <property type="entry name" value="Glyco_trans_10"/>
</dbReference>
<evidence type="ECO:0000256" key="3">
    <source>
        <dbReference type="ARBA" id="ARBA00008919"/>
    </source>
</evidence>
<dbReference type="PANTHER" id="PTHR48438">
    <property type="entry name" value="ALPHA-(1,3)-FUCOSYLTRANSFERASE C-RELATED"/>
    <property type="match status" value="1"/>
</dbReference>
<evidence type="ECO:0000256" key="10">
    <source>
        <dbReference type="ARBA" id="ARBA00023136"/>
    </source>
</evidence>
<organism evidence="15 16">
    <name type="scientific">Lymnaea stagnalis</name>
    <name type="common">Great pond snail</name>
    <name type="synonym">Helix stagnalis</name>
    <dbReference type="NCBI Taxonomy" id="6523"/>
    <lineage>
        <taxon>Eukaryota</taxon>
        <taxon>Metazoa</taxon>
        <taxon>Spiralia</taxon>
        <taxon>Lophotrochozoa</taxon>
        <taxon>Mollusca</taxon>
        <taxon>Gastropoda</taxon>
        <taxon>Heterobranchia</taxon>
        <taxon>Euthyneura</taxon>
        <taxon>Panpulmonata</taxon>
        <taxon>Hygrophila</taxon>
        <taxon>Lymnaeoidea</taxon>
        <taxon>Lymnaeidae</taxon>
        <taxon>Lymnaea</taxon>
    </lineage>
</organism>
<dbReference type="GO" id="GO:0032580">
    <property type="term" value="C:Golgi cisterna membrane"/>
    <property type="evidence" value="ECO:0007669"/>
    <property type="project" value="UniProtKB-SubCell"/>
</dbReference>
<comment type="pathway">
    <text evidence="2">Protein modification; protein glycosylation.</text>
</comment>
<dbReference type="SUPFAM" id="SSF53756">
    <property type="entry name" value="UDP-Glycosyltransferase/glycogen phosphorylase"/>
    <property type="match status" value="1"/>
</dbReference>
<dbReference type="Proteomes" id="UP001497497">
    <property type="component" value="Unassembled WGS sequence"/>
</dbReference>
<evidence type="ECO:0000256" key="12">
    <source>
        <dbReference type="RuleBase" id="RU003832"/>
    </source>
</evidence>
<dbReference type="InterPro" id="IPR031481">
    <property type="entry name" value="Glyco_tran_10_N"/>
</dbReference>
<evidence type="ECO:0000256" key="7">
    <source>
        <dbReference type="ARBA" id="ARBA00022968"/>
    </source>
</evidence>
<keyword evidence="7" id="KW-0735">Signal-anchor</keyword>
<evidence type="ECO:0000256" key="8">
    <source>
        <dbReference type="ARBA" id="ARBA00022989"/>
    </source>
</evidence>